<dbReference type="Proteomes" id="UP000041394">
    <property type="component" value="Unassembled WGS sequence"/>
</dbReference>
<name>A0A0K2XDB9_9HELI</name>
<feature type="region of interest" description="Disordered" evidence="1">
    <location>
        <begin position="1"/>
        <end position="43"/>
    </location>
</feature>
<proteinExistence type="predicted"/>
<dbReference type="CDD" id="cd22533">
    <property type="entry name" value="KH-II_YlqC-like"/>
    <property type="match status" value="1"/>
</dbReference>
<accession>A0A0K2XDB9</accession>
<sequence>MQEPNPQEGPLQESHKGEGVTGENPMGENPMGENPMGENPMGENPMGFPIENFVVEYCKKIVSYPQVLRVQVRLIEPGIKEVCICANPLDMGRVIGKDGKMVSAIKAFISGVKAKDGFGYKIVVVASENPYVL</sequence>
<dbReference type="InterPro" id="IPR020627">
    <property type="entry name" value="KhpA"/>
</dbReference>
<evidence type="ECO:0000313" key="3">
    <source>
        <dbReference type="Proteomes" id="UP000041394"/>
    </source>
</evidence>
<dbReference type="Pfam" id="PF13083">
    <property type="entry name" value="KH_KhpA-B"/>
    <property type="match status" value="1"/>
</dbReference>
<dbReference type="AlphaFoldDB" id="A0A0K2XDB9"/>
<gene>
    <name evidence="2" type="ORF">HAL09_11160</name>
</gene>
<dbReference type="GO" id="GO:0003723">
    <property type="term" value="F:RNA binding"/>
    <property type="evidence" value="ECO:0007669"/>
    <property type="project" value="InterPro"/>
</dbReference>
<evidence type="ECO:0000256" key="1">
    <source>
        <dbReference type="SAM" id="MobiDB-lite"/>
    </source>
</evidence>
<organism evidence="2 3">
    <name type="scientific">Helicobacter ailurogastricus</name>
    <dbReference type="NCBI Taxonomy" id="1578720"/>
    <lineage>
        <taxon>Bacteria</taxon>
        <taxon>Pseudomonadati</taxon>
        <taxon>Campylobacterota</taxon>
        <taxon>Epsilonproteobacteria</taxon>
        <taxon>Campylobacterales</taxon>
        <taxon>Helicobacteraceae</taxon>
        <taxon>Helicobacter</taxon>
    </lineage>
</organism>
<evidence type="ECO:0000313" key="2">
    <source>
        <dbReference type="EMBL" id="CRF44527.1"/>
    </source>
</evidence>
<reference evidence="2 3" key="1">
    <citation type="submission" date="2014-12" db="EMBL/GenBank/DDBJ databases">
        <authorList>
            <person name="Jaenicke S."/>
        </authorList>
    </citation>
    <scope>NUCLEOTIDE SEQUENCE [LARGE SCALE GENOMIC DNA]</scope>
    <source>
        <strain evidence="2">ASB9</strain>
    </source>
</reference>
<dbReference type="EMBL" id="CDMN01000043">
    <property type="protein sequence ID" value="CRF44527.1"/>
    <property type="molecule type" value="Genomic_DNA"/>
</dbReference>
<protein>
    <submittedName>
        <fullName evidence="2">KH domain RNA binding protein YlqC</fullName>
    </submittedName>
</protein>